<accession>A0A9Q8Q563</accession>
<name>A0A9Q8Q563_9GAMM</name>
<dbReference type="EC" id="2.3.1.243" evidence="1"/>
<keyword evidence="1 2" id="KW-0808">Transferase</keyword>
<protein>
    <recommendedName>
        <fullName evidence="1">Lipid A biosynthesis acyltransferase</fullName>
        <ecNumber evidence="1">2.3.1.243</ecNumber>
    </recommendedName>
    <alternativeName>
        <fullName evidence="1">Kdo(2)-lauroyl-lipid IV(A) acyltransferase</fullName>
    </alternativeName>
</protein>
<keyword evidence="1" id="KW-0812">Transmembrane</keyword>
<dbReference type="AlphaFoldDB" id="A0A9Q8Q563"/>
<dbReference type="RefSeq" id="WP_047256503.1">
    <property type="nucleotide sequence ID" value="NZ_CAWMFK010000013.1"/>
</dbReference>
<gene>
    <name evidence="1 2" type="primary">lpxM</name>
    <name evidence="2" type="synonym">msbB</name>
    <name evidence="2" type="ORF">MNY72_07690</name>
</gene>
<keyword evidence="1" id="KW-0448">Lipopolysaccharide biosynthesis</keyword>
<dbReference type="Pfam" id="PF03279">
    <property type="entry name" value="Lip_A_acyltrans"/>
    <property type="match status" value="1"/>
</dbReference>
<dbReference type="HAMAP" id="MF_01944">
    <property type="entry name" value="Lipid_A_LpxM"/>
    <property type="match status" value="1"/>
</dbReference>
<dbReference type="GO" id="GO:0009103">
    <property type="term" value="P:lipopolysaccharide biosynthetic process"/>
    <property type="evidence" value="ECO:0007669"/>
    <property type="project" value="UniProtKB-UniRule"/>
</dbReference>
<dbReference type="PIRSF" id="PIRSF026649">
    <property type="entry name" value="MsbB"/>
    <property type="match status" value="1"/>
</dbReference>
<dbReference type="NCBIfam" id="NF006507">
    <property type="entry name" value="PRK08943.1"/>
    <property type="match status" value="1"/>
</dbReference>
<comment type="similarity">
    <text evidence="1">Belongs to the LpxL/LpxM/LpxP family. LpxM subfamily.</text>
</comment>
<keyword evidence="1" id="KW-0472">Membrane</keyword>
<organism evidence="2 3">
    <name type="scientific">Moellerella wisconsensis</name>
    <dbReference type="NCBI Taxonomy" id="158849"/>
    <lineage>
        <taxon>Bacteria</taxon>
        <taxon>Pseudomonadati</taxon>
        <taxon>Pseudomonadota</taxon>
        <taxon>Gammaproteobacteria</taxon>
        <taxon>Enterobacterales</taxon>
        <taxon>Morganellaceae</taxon>
        <taxon>Moellerella</taxon>
    </lineage>
</organism>
<comment type="pathway">
    <text evidence="1">Bacterial outer membrane biogenesis; lipopolysaccharide biosynthesis.</text>
</comment>
<keyword evidence="1" id="KW-0997">Cell inner membrane</keyword>
<evidence type="ECO:0000313" key="2">
    <source>
        <dbReference type="EMBL" id="UNH32152.1"/>
    </source>
</evidence>
<keyword evidence="1" id="KW-1003">Cell membrane</keyword>
<dbReference type="GO" id="GO:0016747">
    <property type="term" value="F:acyltransferase activity, transferring groups other than amino-acyl groups"/>
    <property type="evidence" value="ECO:0007669"/>
    <property type="project" value="InterPro"/>
</dbReference>
<dbReference type="InterPro" id="IPR011921">
    <property type="entry name" value="Lipid_A_MsbB"/>
</dbReference>
<dbReference type="GO" id="GO:0005886">
    <property type="term" value="C:plasma membrane"/>
    <property type="evidence" value="ECO:0007669"/>
    <property type="project" value="UniProtKB-SubCell"/>
</dbReference>
<dbReference type="Proteomes" id="UP000829116">
    <property type="component" value="Chromosome"/>
</dbReference>
<reference evidence="2" key="1">
    <citation type="submission" date="2022-03" db="EMBL/GenBank/DDBJ databases">
        <title>ESBL-producing Moellerella wisconsensis and Escherichia marmotae isolated from wild game meat.</title>
        <authorList>
            <person name="Biggel M."/>
        </authorList>
    </citation>
    <scope>NUCLEOTIDE SEQUENCE</scope>
    <source>
        <strain evidence="2">W51</strain>
    </source>
</reference>
<dbReference type="NCBIfam" id="TIGR02208">
    <property type="entry name" value="lipid_A_msbB"/>
    <property type="match status" value="1"/>
</dbReference>
<feature type="short sequence motif" description="HXXXXD motif" evidence="1">
    <location>
        <begin position="142"/>
        <end position="147"/>
    </location>
</feature>
<comment type="function">
    <text evidence="1">Catalyzes the transfer of an acyl chain from an acyl-[acyl-carrier-protein] (ACP) to a Kdo(2)-(acyl)-lipid IV(A) to form a Kdo(2)-lipid A.</text>
</comment>
<comment type="subcellular location">
    <subcellularLocation>
        <location evidence="1">Cell inner membrane</location>
        <topology evidence="1">Single-pass membrane protein</topology>
    </subcellularLocation>
</comment>
<comment type="pathway">
    <text evidence="1">Glycolipid biosynthesis; KDO(2)-lipid A biosynthesis; KDO(2)-lipid A from CMP-3-deoxy-D-manno-octulosonate and lipid IV(A): step 4/4.</text>
</comment>
<dbReference type="InterPro" id="IPR004960">
    <property type="entry name" value="LipA_acyltrans"/>
</dbReference>
<proteinExistence type="inferred from homology"/>
<sequence length="326" mass="38010">MNKDKDTDSKLGYVPRFHRTYLHPKYWGVWLGALVLAGLAYMPVRLRDPLLAWVGKWVGKLAKSARRRAQINLLYCFPEWTEQQREQLIDNMFATAPQSFVMIAELCLRGAEKTLARTEWHNQAVIEKLQAEGRNVIFMVPHGWAVDIPAMLLAARGQTMAAMFHHQKNPVADFLWNKARYHFGGRLHSREAGIKPFISSIRQGYWGFYLPDQDHGAEHSEFVDFFATYKATLPAVGRLMKVCKAAIVPLFPVYDHHEHRLHIYLREPMDDIDGKDDNYIARRMNEELEQLVSPNPEQYTWILKLLKTRKEGEIEPYQRDDLYSKK</sequence>
<dbReference type="GO" id="GO:0036104">
    <property type="term" value="P:Kdo2-lipid A biosynthetic process"/>
    <property type="evidence" value="ECO:0007669"/>
    <property type="project" value="UniProtKB-UniRule"/>
</dbReference>
<evidence type="ECO:0000313" key="3">
    <source>
        <dbReference type="Proteomes" id="UP000829116"/>
    </source>
</evidence>
<keyword evidence="1 2" id="KW-0012">Acyltransferase</keyword>
<dbReference type="GO" id="GO:0009276">
    <property type="term" value="C:Gram-negative-bacterium-type cell wall"/>
    <property type="evidence" value="ECO:0007669"/>
    <property type="project" value="InterPro"/>
</dbReference>
<keyword evidence="1" id="KW-1133">Transmembrane helix</keyword>
<dbReference type="CDD" id="cd07984">
    <property type="entry name" value="LPLAT_LABLAT-like"/>
    <property type="match status" value="1"/>
</dbReference>
<dbReference type="PANTHER" id="PTHR30606:SF4">
    <property type="entry name" value="LIPID A BIOSYNTHESIS MYRISTOYLTRANSFERASE"/>
    <property type="match status" value="1"/>
</dbReference>
<feature type="transmembrane region" description="Helical" evidence="1">
    <location>
        <begin position="26"/>
        <end position="44"/>
    </location>
</feature>
<dbReference type="EMBL" id="CP093245">
    <property type="protein sequence ID" value="UNH32152.1"/>
    <property type="molecule type" value="Genomic_DNA"/>
</dbReference>
<dbReference type="PANTHER" id="PTHR30606">
    <property type="entry name" value="LIPID A BIOSYNTHESIS LAUROYL ACYLTRANSFERASE"/>
    <property type="match status" value="1"/>
</dbReference>
<dbReference type="GeneID" id="79717152"/>
<evidence type="ECO:0000256" key="1">
    <source>
        <dbReference type="HAMAP-Rule" id="MF_01944"/>
    </source>
</evidence>
<comment type="catalytic activity">
    <reaction evidence="1">
        <text>an alpha-Kdo-(2-&gt;4)-alpha-Kdo-(2-&gt;6)-(acyl)-lipid IVA + a fatty acyl-[ACP] = an alpha-Kdo-(2-&gt;4)-alpha-Kdo-(2-&gt;6)-lipid A + holo-[ACP]</text>
        <dbReference type="Rhea" id="RHEA:69400"/>
        <dbReference type="Rhea" id="RHEA-COMP:9685"/>
        <dbReference type="Rhea" id="RHEA-COMP:14125"/>
        <dbReference type="ChEBI" id="CHEBI:64479"/>
        <dbReference type="ChEBI" id="CHEBI:138651"/>
        <dbReference type="ChEBI" id="CHEBI:176430"/>
        <dbReference type="ChEBI" id="CHEBI:176431"/>
        <dbReference type="EC" id="2.3.1.243"/>
    </reaction>
</comment>